<evidence type="ECO:0000313" key="1">
    <source>
        <dbReference type="EMBL" id="KKR87926.1"/>
    </source>
</evidence>
<dbReference type="EMBL" id="LCAG01000002">
    <property type="protein sequence ID" value="KKR87926.1"/>
    <property type="molecule type" value="Genomic_DNA"/>
</dbReference>
<reference evidence="1 2" key="1">
    <citation type="journal article" date="2015" name="Nature">
        <title>rRNA introns, odd ribosomes, and small enigmatic genomes across a large radiation of phyla.</title>
        <authorList>
            <person name="Brown C.T."/>
            <person name="Hug L.A."/>
            <person name="Thomas B.C."/>
            <person name="Sharon I."/>
            <person name="Castelle C.J."/>
            <person name="Singh A."/>
            <person name="Wilkins M.J."/>
            <person name="Williams K.H."/>
            <person name="Banfield J.F."/>
        </authorList>
    </citation>
    <scope>NUCLEOTIDE SEQUENCE [LARGE SCALE GENOMIC DNA]</scope>
</reference>
<name>A0A0G0UK72_9BACT</name>
<proteinExistence type="predicted"/>
<dbReference type="AlphaFoldDB" id="A0A0G0UK72"/>
<organism evidence="1 2">
    <name type="scientific">Candidatus Curtissbacteria bacterium GW2011_GWA1_41_11</name>
    <dbReference type="NCBI Taxonomy" id="1618409"/>
    <lineage>
        <taxon>Bacteria</taxon>
        <taxon>Candidatus Curtissiibacteriota</taxon>
    </lineage>
</organism>
<evidence type="ECO:0000313" key="2">
    <source>
        <dbReference type="Proteomes" id="UP000034854"/>
    </source>
</evidence>
<sequence>MRDRFQLLNIDEILSRKTAMVRVIEWEIGDFVDFNQDEAIDYARDYASYQREVLTFGLLRLHAETGLSIVRKEGVAESLRKEREIVEEALTVAEKGDYSQLKAYLIKKGSQIFNDDYINDSKEQIAVGLAHVAHLLPDPSRRY</sequence>
<comment type="caution">
    <text evidence="1">The sequence shown here is derived from an EMBL/GenBank/DDBJ whole genome shotgun (WGS) entry which is preliminary data.</text>
</comment>
<protein>
    <submittedName>
        <fullName evidence="1">Uncharacterized protein</fullName>
    </submittedName>
</protein>
<gene>
    <name evidence="1" type="ORF">UU34_C0002G0043</name>
</gene>
<accession>A0A0G0UK72</accession>
<dbReference type="Proteomes" id="UP000034854">
    <property type="component" value="Unassembled WGS sequence"/>
</dbReference>